<evidence type="ECO:0000313" key="2">
    <source>
        <dbReference type="EMBL" id="KMW58368.1"/>
    </source>
</evidence>
<dbReference type="Proteomes" id="UP000037178">
    <property type="component" value="Unassembled WGS sequence"/>
</dbReference>
<proteinExistence type="predicted"/>
<dbReference type="GO" id="GO:0003924">
    <property type="term" value="F:GTPase activity"/>
    <property type="evidence" value="ECO:0007669"/>
    <property type="project" value="InterPro"/>
</dbReference>
<sequence>MLDRASNAPELPPAIARRRTFAINSHPDAGKTTLTEKFLFYGGAIQTAGQVRAKGEARHTRSDFMKMEQDRGISVSASVMAFDYASGDQEFLLNRYAAIGTRR</sequence>
<reference evidence="2 3" key="1">
    <citation type="submission" date="2015-06" db="EMBL/GenBank/DDBJ databases">
        <title>Draft genome sequence of an Alphaproteobacteria species associated to the Mediterranean sponge Oscarella lobularis.</title>
        <authorList>
            <person name="Jourda C."/>
            <person name="Santini S."/>
            <person name="Claverie J.-M."/>
        </authorList>
    </citation>
    <scope>NUCLEOTIDE SEQUENCE [LARGE SCALE GENOMIC DNA]</scope>
    <source>
        <strain evidence="2">IGS</strain>
    </source>
</reference>
<protein>
    <submittedName>
        <fullName evidence="2">Peptide chain release factor 3</fullName>
    </submittedName>
</protein>
<dbReference type="PROSITE" id="PS00301">
    <property type="entry name" value="G_TR_1"/>
    <property type="match status" value="1"/>
</dbReference>
<evidence type="ECO:0000313" key="3">
    <source>
        <dbReference type="Proteomes" id="UP000037178"/>
    </source>
</evidence>
<dbReference type="SUPFAM" id="SSF52540">
    <property type="entry name" value="P-loop containing nucleoside triphosphate hydrolases"/>
    <property type="match status" value="1"/>
</dbReference>
<feature type="domain" description="Tr-type G" evidence="1">
    <location>
        <begin position="17"/>
        <end position="85"/>
    </location>
</feature>
<dbReference type="PATRIC" id="fig|1675527.3.peg.3495"/>
<name>A0A0J9GY07_9RHOB</name>
<dbReference type="EMBL" id="LFTY01000002">
    <property type="protein sequence ID" value="KMW58368.1"/>
    <property type="molecule type" value="Genomic_DNA"/>
</dbReference>
<dbReference type="InterPro" id="IPR031157">
    <property type="entry name" value="G_TR_CS"/>
</dbReference>
<dbReference type="STRING" id="1675527.AIOL_003341"/>
<dbReference type="PANTHER" id="PTHR43556">
    <property type="entry name" value="PEPTIDE CHAIN RELEASE FACTOR RF3"/>
    <property type="match status" value="1"/>
</dbReference>
<organism evidence="2 3">
    <name type="scientific">Candidatus Rhodobacter oscarellae</name>
    <dbReference type="NCBI Taxonomy" id="1675527"/>
    <lineage>
        <taxon>Bacteria</taxon>
        <taxon>Pseudomonadati</taxon>
        <taxon>Pseudomonadota</taxon>
        <taxon>Alphaproteobacteria</taxon>
        <taxon>Rhodobacterales</taxon>
        <taxon>Rhodobacter group</taxon>
        <taxon>Rhodobacter</taxon>
    </lineage>
</organism>
<accession>A0A0J9GY07</accession>
<dbReference type="PANTHER" id="PTHR43556:SF2">
    <property type="entry name" value="PEPTIDE CHAIN RELEASE FACTOR RF3"/>
    <property type="match status" value="1"/>
</dbReference>
<gene>
    <name evidence="2" type="ORF">AIOL_003341</name>
</gene>
<dbReference type="AlphaFoldDB" id="A0A0J9GY07"/>
<dbReference type="InterPro" id="IPR027417">
    <property type="entry name" value="P-loop_NTPase"/>
</dbReference>
<evidence type="ECO:0000259" key="1">
    <source>
        <dbReference type="Pfam" id="PF00009"/>
    </source>
</evidence>
<dbReference type="Gene3D" id="3.40.50.300">
    <property type="entry name" value="P-loop containing nucleotide triphosphate hydrolases"/>
    <property type="match status" value="1"/>
</dbReference>
<dbReference type="GO" id="GO:0005829">
    <property type="term" value="C:cytosol"/>
    <property type="evidence" value="ECO:0007669"/>
    <property type="project" value="TreeGrafter"/>
</dbReference>
<comment type="caution">
    <text evidence="2">The sequence shown here is derived from an EMBL/GenBank/DDBJ whole genome shotgun (WGS) entry which is preliminary data.</text>
</comment>
<dbReference type="GO" id="GO:0005525">
    <property type="term" value="F:GTP binding"/>
    <property type="evidence" value="ECO:0007669"/>
    <property type="project" value="InterPro"/>
</dbReference>
<dbReference type="InterPro" id="IPR000795">
    <property type="entry name" value="T_Tr_GTP-bd_dom"/>
</dbReference>
<dbReference type="Pfam" id="PF00009">
    <property type="entry name" value="GTP_EFTU"/>
    <property type="match status" value="1"/>
</dbReference>
<dbReference type="GO" id="GO:0016150">
    <property type="term" value="F:translation release factor activity, codon nonspecific"/>
    <property type="evidence" value="ECO:0007669"/>
    <property type="project" value="TreeGrafter"/>
</dbReference>
<keyword evidence="3" id="KW-1185">Reference proteome</keyword>
<dbReference type="InterPro" id="IPR004548">
    <property type="entry name" value="PrfC"/>
</dbReference>